<proteinExistence type="predicted"/>
<dbReference type="VEuPathDB" id="FungiDB:BO78DRAFT_191506"/>
<accession>A0A319E2K7</accession>
<dbReference type="AlphaFoldDB" id="A0A319E2K7"/>
<organism evidence="1 2">
    <name type="scientific">Aspergillus sclerotiicarbonarius (strain CBS 121057 / IBT 28362)</name>
    <dbReference type="NCBI Taxonomy" id="1448318"/>
    <lineage>
        <taxon>Eukaryota</taxon>
        <taxon>Fungi</taxon>
        <taxon>Dikarya</taxon>
        <taxon>Ascomycota</taxon>
        <taxon>Pezizomycotina</taxon>
        <taxon>Eurotiomycetes</taxon>
        <taxon>Eurotiomycetidae</taxon>
        <taxon>Eurotiales</taxon>
        <taxon>Aspergillaceae</taxon>
        <taxon>Aspergillus</taxon>
        <taxon>Aspergillus subgen. Circumdati</taxon>
    </lineage>
</organism>
<dbReference type="Proteomes" id="UP000248423">
    <property type="component" value="Unassembled WGS sequence"/>
</dbReference>
<dbReference type="EMBL" id="KZ826377">
    <property type="protein sequence ID" value="PYI03690.1"/>
    <property type="molecule type" value="Genomic_DNA"/>
</dbReference>
<keyword evidence="2" id="KW-1185">Reference proteome</keyword>
<gene>
    <name evidence="1" type="ORF">BO78DRAFT_191506</name>
</gene>
<evidence type="ECO:0000313" key="2">
    <source>
        <dbReference type="Proteomes" id="UP000248423"/>
    </source>
</evidence>
<protein>
    <submittedName>
        <fullName evidence="1">Uncharacterized protein</fullName>
    </submittedName>
</protein>
<name>A0A319E2K7_ASPSB</name>
<sequence length="71" mass="7835">MSQKKQTRPARCCCSYWVYLCALYITPDSGIVRHSAIDKISSISNTRCTIGSLFDPARLPQGSGLLAGDRR</sequence>
<evidence type="ECO:0000313" key="1">
    <source>
        <dbReference type="EMBL" id="PYI03690.1"/>
    </source>
</evidence>
<reference evidence="1 2" key="1">
    <citation type="submission" date="2018-02" db="EMBL/GenBank/DDBJ databases">
        <title>The genomes of Aspergillus section Nigri reveals drivers in fungal speciation.</title>
        <authorList>
            <consortium name="DOE Joint Genome Institute"/>
            <person name="Vesth T.C."/>
            <person name="Nybo J."/>
            <person name="Theobald S."/>
            <person name="Brandl J."/>
            <person name="Frisvad J.C."/>
            <person name="Nielsen K.F."/>
            <person name="Lyhne E.K."/>
            <person name="Kogle M.E."/>
            <person name="Kuo A."/>
            <person name="Riley R."/>
            <person name="Clum A."/>
            <person name="Nolan M."/>
            <person name="Lipzen A."/>
            <person name="Salamov A."/>
            <person name="Henrissat B."/>
            <person name="Wiebenga A."/>
            <person name="De vries R.P."/>
            <person name="Grigoriev I.V."/>
            <person name="Mortensen U.H."/>
            <person name="Andersen M.R."/>
            <person name="Baker S.E."/>
        </authorList>
    </citation>
    <scope>NUCLEOTIDE SEQUENCE [LARGE SCALE GENOMIC DNA]</scope>
    <source>
        <strain evidence="1 2">CBS 121057</strain>
    </source>
</reference>